<proteinExistence type="inferred from homology"/>
<reference evidence="4 5" key="1">
    <citation type="journal article" date="2017" name="Int. J. Syst. Evol. Microbiol.">
        <title>Rhodosalinus sediminis gen. nov., sp. nov., isolated from marine saltern.</title>
        <authorList>
            <person name="Guo L.Y."/>
            <person name="Ling S.K."/>
            <person name="Li C.M."/>
            <person name="Chen G.J."/>
            <person name="Du Z.J."/>
        </authorList>
    </citation>
    <scope>NUCLEOTIDE SEQUENCE [LARGE SCALE GENOMIC DNA]</scope>
    <source>
        <strain evidence="4 5">WDN1C137</strain>
    </source>
</reference>
<gene>
    <name evidence="4" type="ORF">DRV84_01530</name>
</gene>
<dbReference type="PANTHER" id="PTHR13194">
    <property type="entry name" value="COMPLEX I INTERMEDIATE-ASSOCIATED PROTEIN 30"/>
    <property type="match status" value="1"/>
</dbReference>
<protein>
    <submittedName>
        <fullName evidence="4">NADH ubiquinone oxidoreductase</fullName>
    </submittedName>
</protein>
<evidence type="ECO:0000259" key="3">
    <source>
        <dbReference type="Pfam" id="PF08547"/>
    </source>
</evidence>
<dbReference type="InterPro" id="IPR013857">
    <property type="entry name" value="NADH-UbQ_OxRdtase-assoc_prot30"/>
</dbReference>
<dbReference type="SUPFAM" id="SSF49785">
    <property type="entry name" value="Galactose-binding domain-like"/>
    <property type="match status" value="1"/>
</dbReference>
<keyword evidence="5" id="KW-1185">Reference proteome</keyword>
<evidence type="ECO:0000313" key="4">
    <source>
        <dbReference type="EMBL" id="REC58929.1"/>
    </source>
</evidence>
<dbReference type="RefSeq" id="WP_115977972.1">
    <property type="nucleotide sequence ID" value="NZ_QOHR01000001.1"/>
</dbReference>
<feature type="domain" description="NADH:ubiquinone oxidoreductase intermediate-associated protein 30" evidence="3">
    <location>
        <begin position="31"/>
        <end position="163"/>
    </location>
</feature>
<evidence type="ECO:0000256" key="2">
    <source>
        <dbReference type="SAM" id="SignalP"/>
    </source>
</evidence>
<dbReference type="Proteomes" id="UP000257131">
    <property type="component" value="Unassembled WGS sequence"/>
</dbReference>
<evidence type="ECO:0000313" key="5">
    <source>
        <dbReference type="Proteomes" id="UP000257131"/>
    </source>
</evidence>
<dbReference type="OrthoDB" id="442188at2"/>
<accession>A0A3D9BZM2</accession>
<dbReference type="InterPro" id="IPR008979">
    <property type="entry name" value="Galactose-bd-like_sf"/>
</dbReference>
<comment type="caution">
    <text evidence="4">The sequence shown here is derived from an EMBL/GenBank/DDBJ whole genome shotgun (WGS) entry which is preliminary data.</text>
</comment>
<feature type="chain" id="PRO_5017703603" evidence="2">
    <location>
        <begin position="19"/>
        <end position="177"/>
    </location>
</feature>
<dbReference type="PANTHER" id="PTHR13194:SF19">
    <property type="entry name" value="NAD(P)-BINDING ROSSMANN-FOLD SUPERFAMILY PROTEIN"/>
    <property type="match status" value="1"/>
</dbReference>
<feature type="signal peptide" evidence="2">
    <location>
        <begin position="1"/>
        <end position="18"/>
    </location>
</feature>
<dbReference type="InterPro" id="IPR039131">
    <property type="entry name" value="NDUFAF1"/>
</dbReference>
<evidence type="ECO:0000256" key="1">
    <source>
        <dbReference type="ARBA" id="ARBA00007884"/>
    </source>
</evidence>
<dbReference type="AlphaFoldDB" id="A0A3D9BZM2"/>
<keyword evidence="2" id="KW-0732">Signal</keyword>
<sequence>MRHLLALCFALAALPAMAQTVIEDFAPPAGEWRFFTDQVMGGVSTGEATIVQGERTALRLTGEVSTENRGGFIQARRDLPEGLPEGTEALAITVRGDGQRYFLHLRTSGTILPWQYYQAAFDTTGDWQELRVPLSAFTPSGGLLRDAVRPGAVRSIALVAYGRDHTAAVDLAWIAVE</sequence>
<dbReference type="EMBL" id="QOHR01000001">
    <property type="protein sequence ID" value="REC58929.1"/>
    <property type="molecule type" value="Genomic_DNA"/>
</dbReference>
<dbReference type="Pfam" id="PF08547">
    <property type="entry name" value="CIA30"/>
    <property type="match status" value="1"/>
</dbReference>
<name>A0A3D9BZM2_9RHOB</name>
<organism evidence="4 5">
    <name type="scientific">Rhodosalinus sediminis</name>
    <dbReference type="NCBI Taxonomy" id="1940533"/>
    <lineage>
        <taxon>Bacteria</taxon>
        <taxon>Pseudomonadati</taxon>
        <taxon>Pseudomonadota</taxon>
        <taxon>Alphaproteobacteria</taxon>
        <taxon>Rhodobacterales</taxon>
        <taxon>Paracoccaceae</taxon>
        <taxon>Rhodosalinus</taxon>
    </lineage>
</organism>
<keyword evidence="4" id="KW-0830">Ubiquinone</keyword>
<comment type="similarity">
    <text evidence="1">Belongs to the CIA30 family.</text>
</comment>